<comment type="caution">
    <text evidence="1">The sequence shown here is derived from an EMBL/GenBank/DDBJ whole genome shotgun (WGS) entry which is preliminary data.</text>
</comment>
<sequence>MILNKKDYDALYEELMLINEENYQGKFYVTNVKDLEEQALQFLIDENYIDEKDKDIDENLSLKISWKGEGMYCFSGLGFIHEYSLKNVIDLFETETEVSHKIFLGDHIEIEKAKSKFTNVYVEWNIDIFSQTFSIKEIIEDKKAINNSRSLSNKENSQQKNCECESIKEMDNNTFYEFLKQYNKHLLTS</sequence>
<dbReference type="AlphaFoldDB" id="A0A4U1D315"/>
<gene>
    <name evidence="1" type="ORF">FA727_11535</name>
</gene>
<accession>A0A4U1D315</accession>
<proteinExistence type="predicted"/>
<name>A0A4U1D315_9BACI</name>
<dbReference type="Proteomes" id="UP000307756">
    <property type="component" value="Unassembled WGS sequence"/>
</dbReference>
<reference evidence="1 2" key="1">
    <citation type="journal article" date="2011" name="J. Microbiol.">
        <title>Bacillus kyonggiensis sp. nov., isolated from soil of a lettuce field.</title>
        <authorList>
            <person name="Dong K."/>
            <person name="Lee S."/>
        </authorList>
    </citation>
    <scope>NUCLEOTIDE SEQUENCE [LARGE SCALE GENOMIC DNA]</scope>
    <source>
        <strain evidence="1 2">NB22</strain>
    </source>
</reference>
<keyword evidence="2" id="KW-1185">Reference proteome</keyword>
<evidence type="ECO:0000313" key="1">
    <source>
        <dbReference type="EMBL" id="TKC16701.1"/>
    </source>
</evidence>
<protein>
    <submittedName>
        <fullName evidence="1">Uncharacterized protein</fullName>
    </submittedName>
</protein>
<dbReference type="EMBL" id="SWBM01000002">
    <property type="protein sequence ID" value="TKC16701.1"/>
    <property type="molecule type" value="Genomic_DNA"/>
</dbReference>
<dbReference type="OrthoDB" id="2948695at2"/>
<organism evidence="1 2">
    <name type="scientific">Robertmurraya kyonggiensis</name>
    <dbReference type="NCBI Taxonomy" id="1037680"/>
    <lineage>
        <taxon>Bacteria</taxon>
        <taxon>Bacillati</taxon>
        <taxon>Bacillota</taxon>
        <taxon>Bacilli</taxon>
        <taxon>Bacillales</taxon>
        <taxon>Bacillaceae</taxon>
        <taxon>Robertmurraya</taxon>
    </lineage>
</organism>
<evidence type="ECO:0000313" key="2">
    <source>
        <dbReference type="Proteomes" id="UP000307756"/>
    </source>
</evidence>
<dbReference type="RefSeq" id="WP_136831113.1">
    <property type="nucleotide sequence ID" value="NZ_SWBM01000002.1"/>
</dbReference>